<accession>A0A540MYC3</accession>
<keyword evidence="3" id="KW-1185">Reference proteome</keyword>
<proteinExistence type="predicted"/>
<evidence type="ECO:0000313" key="2">
    <source>
        <dbReference type="EMBL" id="TQE03764.1"/>
    </source>
</evidence>
<reference evidence="2 3" key="1">
    <citation type="journal article" date="2019" name="G3 (Bethesda)">
        <title>Sequencing of a Wild Apple (Malus baccata) Genome Unravels the Differences Between Cultivated and Wild Apple Species Regarding Disease Resistance and Cold Tolerance.</title>
        <authorList>
            <person name="Chen X."/>
        </authorList>
    </citation>
    <scope>NUCLEOTIDE SEQUENCE [LARGE SCALE GENOMIC DNA]</scope>
    <source>
        <strain evidence="3">cv. Shandingzi</strain>
        <tissue evidence="2">Leaves</tissue>
    </source>
</reference>
<feature type="compositionally biased region" description="Polar residues" evidence="1">
    <location>
        <begin position="29"/>
        <end position="38"/>
    </location>
</feature>
<name>A0A540MYC3_MALBA</name>
<gene>
    <name evidence="2" type="ORF">C1H46_010571</name>
</gene>
<dbReference type="AlphaFoldDB" id="A0A540MYC3"/>
<dbReference type="EMBL" id="VIEB01000150">
    <property type="protein sequence ID" value="TQE03764.1"/>
    <property type="molecule type" value="Genomic_DNA"/>
</dbReference>
<organism evidence="2 3">
    <name type="scientific">Malus baccata</name>
    <name type="common">Siberian crab apple</name>
    <name type="synonym">Pyrus baccata</name>
    <dbReference type="NCBI Taxonomy" id="106549"/>
    <lineage>
        <taxon>Eukaryota</taxon>
        <taxon>Viridiplantae</taxon>
        <taxon>Streptophyta</taxon>
        <taxon>Embryophyta</taxon>
        <taxon>Tracheophyta</taxon>
        <taxon>Spermatophyta</taxon>
        <taxon>Magnoliopsida</taxon>
        <taxon>eudicotyledons</taxon>
        <taxon>Gunneridae</taxon>
        <taxon>Pentapetalae</taxon>
        <taxon>rosids</taxon>
        <taxon>fabids</taxon>
        <taxon>Rosales</taxon>
        <taxon>Rosaceae</taxon>
        <taxon>Amygdaloideae</taxon>
        <taxon>Maleae</taxon>
        <taxon>Malus</taxon>
    </lineage>
</organism>
<comment type="caution">
    <text evidence="2">The sequence shown here is derived from an EMBL/GenBank/DDBJ whole genome shotgun (WGS) entry which is preliminary data.</text>
</comment>
<feature type="region of interest" description="Disordered" evidence="1">
    <location>
        <begin position="187"/>
        <end position="213"/>
    </location>
</feature>
<protein>
    <submittedName>
        <fullName evidence="2">Uncharacterized protein</fullName>
    </submittedName>
</protein>
<evidence type="ECO:0000256" key="1">
    <source>
        <dbReference type="SAM" id="MobiDB-lite"/>
    </source>
</evidence>
<feature type="region of interest" description="Disordered" evidence="1">
    <location>
        <begin position="15"/>
        <end position="56"/>
    </location>
</feature>
<dbReference type="Proteomes" id="UP000315295">
    <property type="component" value="Unassembled WGS sequence"/>
</dbReference>
<sequence>MAHVGLLLEYSRNYDPTPISPGSIPKSHCSLSSSASPNTEPPIHHHRHPSPSWQPSPSQTLLTVSFTLGLPYVYHSSPRSFLFRVRHPLHGSSTTLRQSPPPPPRHQPRRESGPWRPPRRASNLDCLPRVLDDIPDLENFRVLFLPPTPRIDCVDIKSATTRVTRLQIRLVTAQSGATRPIPSVLDTVDEEEEEKKKKKGPVDPGRTGPFQTGRVRSGFCVKISCTRPGPTRFF</sequence>
<evidence type="ECO:0000313" key="3">
    <source>
        <dbReference type="Proteomes" id="UP000315295"/>
    </source>
</evidence>
<feature type="region of interest" description="Disordered" evidence="1">
    <location>
        <begin position="91"/>
        <end position="122"/>
    </location>
</feature>